<keyword evidence="6 8" id="KW-0472">Membrane</keyword>
<dbReference type="GO" id="GO:0015297">
    <property type="term" value="F:antiporter activity"/>
    <property type="evidence" value="ECO:0007669"/>
    <property type="project" value="InterPro"/>
</dbReference>
<evidence type="ECO:0000256" key="4">
    <source>
        <dbReference type="ARBA" id="ARBA00022989"/>
    </source>
</evidence>
<evidence type="ECO:0000259" key="9">
    <source>
        <dbReference type="Pfam" id="PF00999"/>
    </source>
</evidence>
<evidence type="ECO:0000256" key="5">
    <source>
        <dbReference type="ARBA" id="ARBA00023065"/>
    </source>
</evidence>
<dbReference type="Gene3D" id="1.20.1530.20">
    <property type="match status" value="1"/>
</dbReference>
<evidence type="ECO:0000313" key="10">
    <source>
        <dbReference type="EMBL" id="KAK5061594.1"/>
    </source>
</evidence>
<dbReference type="GO" id="GO:0016020">
    <property type="term" value="C:membrane"/>
    <property type="evidence" value="ECO:0007669"/>
    <property type="project" value="UniProtKB-SubCell"/>
</dbReference>
<evidence type="ECO:0000313" key="11">
    <source>
        <dbReference type="Proteomes" id="UP001358417"/>
    </source>
</evidence>
<dbReference type="GeneID" id="89976303"/>
<evidence type="ECO:0000256" key="1">
    <source>
        <dbReference type="ARBA" id="ARBA00004141"/>
    </source>
</evidence>
<feature type="transmembrane region" description="Helical" evidence="8">
    <location>
        <begin position="129"/>
        <end position="149"/>
    </location>
</feature>
<dbReference type="PANTHER" id="PTHR32468">
    <property type="entry name" value="CATION/H + ANTIPORTER"/>
    <property type="match status" value="1"/>
</dbReference>
<sequence length="622" mass="68098">MLIIGVHAIFGAFLIGIICPHGIFAIKLQEKIEDLVSVLLLPLYFALSGLNTNLGLLDSGVVWGYVIGVCAIALIGKIVGGTVAARLNGLVWRESLAIGCLMSCKGLVELIVLNIGFQARILSQRTFTIFVVMALITTFTTTPLVLWIYPPWYRTKLQLWRDGKLDWSGDSTNQSEEPVRQRNPTTTPGGDIAQKVLFYLRLDSLSSIFTLTSLLARKDHASSSPEIVAFPLLTKERSHTGTADQEHMSKDKTAFSRHRPLEICGLRLMELSERDSSVMKVCESGEFAARDPVIKAFTTFGHSQDTGVAINGQLSVVPLHTFSDEIIAHAQNSGSEFIFLPWSETGTMDEYTQPLDSVIPAPSANTQFSDLAKDVFYKASRICNVGVLLNWNVSSPSHRPGIHNHTMIAPNPGEFGTQQSDRNSRPGSPSRGKYRIIVPFMGTKDGICAVRLGFQLAENHFVELEVLDLRSHGKVQLVDSNSTVNAEFEAIKANIHSSLADRVSFVEDSKSLLSLDNNVISRLHPRCPWEIIAIVGRDLTSHGSTGDLSAAEANLKNEPGVLGWLATKLLAHVIEDHSSTALLVVQATGEPDHDDPKARRKSASAHFGEAITEAGHRLSWVR</sequence>
<keyword evidence="3 8" id="KW-0812">Transmembrane</keyword>
<evidence type="ECO:0000256" key="3">
    <source>
        <dbReference type="ARBA" id="ARBA00022692"/>
    </source>
</evidence>
<dbReference type="Proteomes" id="UP001358417">
    <property type="component" value="Unassembled WGS sequence"/>
</dbReference>
<dbReference type="Pfam" id="PF00999">
    <property type="entry name" value="Na_H_Exchanger"/>
    <property type="match status" value="1"/>
</dbReference>
<feature type="region of interest" description="Disordered" evidence="7">
    <location>
        <begin position="169"/>
        <end position="188"/>
    </location>
</feature>
<reference evidence="10 11" key="1">
    <citation type="submission" date="2023-08" db="EMBL/GenBank/DDBJ databases">
        <title>Black Yeasts Isolated from many extreme environments.</title>
        <authorList>
            <person name="Coleine C."/>
            <person name="Stajich J.E."/>
            <person name="Selbmann L."/>
        </authorList>
    </citation>
    <scope>NUCLEOTIDE SEQUENCE [LARGE SCALE GENOMIC DNA]</scope>
    <source>
        <strain evidence="10 11">CCFEE 5792</strain>
    </source>
</reference>
<proteinExistence type="predicted"/>
<keyword evidence="5" id="KW-0406">Ion transport</keyword>
<dbReference type="PANTHER" id="PTHR32468:SF0">
    <property type="entry name" value="K(+)_H(+) ANTIPORTER 1"/>
    <property type="match status" value="1"/>
</dbReference>
<dbReference type="EMBL" id="JAVRRD010000003">
    <property type="protein sequence ID" value="KAK5061594.1"/>
    <property type="molecule type" value="Genomic_DNA"/>
</dbReference>
<dbReference type="RefSeq" id="XP_064710691.1">
    <property type="nucleotide sequence ID" value="XM_064851688.1"/>
</dbReference>
<evidence type="ECO:0000256" key="8">
    <source>
        <dbReference type="SAM" id="Phobius"/>
    </source>
</evidence>
<gene>
    <name evidence="10" type="ORF">LTR84_008138</name>
</gene>
<feature type="compositionally biased region" description="Polar residues" evidence="7">
    <location>
        <begin position="416"/>
        <end position="427"/>
    </location>
</feature>
<evidence type="ECO:0000256" key="7">
    <source>
        <dbReference type="SAM" id="MobiDB-lite"/>
    </source>
</evidence>
<comment type="caution">
    <text evidence="10">The sequence shown here is derived from an EMBL/GenBank/DDBJ whole genome shotgun (WGS) entry which is preliminary data.</text>
</comment>
<name>A0AAV9NQL6_9EURO</name>
<dbReference type="GO" id="GO:1902600">
    <property type="term" value="P:proton transmembrane transport"/>
    <property type="evidence" value="ECO:0007669"/>
    <property type="project" value="InterPro"/>
</dbReference>
<feature type="transmembrane region" description="Helical" evidence="8">
    <location>
        <begin position="62"/>
        <end position="84"/>
    </location>
</feature>
<feature type="transmembrane region" description="Helical" evidence="8">
    <location>
        <begin position="38"/>
        <end position="56"/>
    </location>
</feature>
<organism evidence="10 11">
    <name type="scientific">Exophiala bonariae</name>
    <dbReference type="NCBI Taxonomy" id="1690606"/>
    <lineage>
        <taxon>Eukaryota</taxon>
        <taxon>Fungi</taxon>
        <taxon>Dikarya</taxon>
        <taxon>Ascomycota</taxon>
        <taxon>Pezizomycotina</taxon>
        <taxon>Eurotiomycetes</taxon>
        <taxon>Chaetothyriomycetidae</taxon>
        <taxon>Chaetothyriales</taxon>
        <taxon>Herpotrichiellaceae</taxon>
        <taxon>Exophiala</taxon>
    </lineage>
</organism>
<keyword evidence="11" id="KW-1185">Reference proteome</keyword>
<feature type="domain" description="Cation/H+ exchanger transmembrane" evidence="9">
    <location>
        <begin position="3"/>
        <end position="146"/>
    </location>
</feature>
<dbReference type="AlphaFoldDB" id="A0AAV9NQL6"/>
<evidence type="ECO:0000256" key="2">
    <source>
        <dbReference type="ARBA" id="ARBA00022448"/>
    </source>
</evidence>
<dbReference type="InterPro" id="IPR038770">
    <property type="entry name" value="Na+/solute_symporter_sf"/>
</dbReference>
<dbReference type="InterPro" id="IPR006153">
    <property type="entry name" value="Cation/H_exchanger_TM"/>
</dbReference>
<keyword evidence="4 8" id="KW-1133">Transmembrane helix</keyword>
<keyword evidence="2" id="KW-0813">Transport</keyword>
<comment type="subcellular location">
    <subcellularLocation>
        <location evidence="1">Membrane</location>
        <topology evidence="1">Multi-pass membrane protein</topology>
    </subcellularLocation>
</comment>
<feature type="transmembrane region" description="Helical" evidence="8">
    <location>
        <begin position="6"/>
        <end position="26"/>
    </location>
</feature>
<accession>A0AAV9NQL6</accession>
<feature type="region of interest" description="Disordered" evidence="7">
    <location>
        <begin position="405"/>
        <end position="432"/>
    </location>
</feature>
<protein>
    <recommendedName>
        <fullName evidence="9">Cation/H+ exchanger transmembrane domain-containing protein</fullName>
    </recommendedName>
</protein>
<evidence type="ECO:0000256" key="6">
    <source>
        <dbReference type="ARBA" id="ARBA00023136"/>
    </source>
</evidence>
<dbReference type="InterPro" id="IPR050794">
    <property type="entry name" value="CPA2_transporter"/>
</dbReference>